<dbReference type="AlphaFoldDB" id="A0AAN8NKP6"/>
<feature type="compositionally biased region" description="Polar residues" evidence="1">
    <location>
        <begin position="44"/>
        <end position="54"/>
    </location>
</feature>
<reference evidence="2 3" key="1">
    <citation type="submission" date="2019-10" db="EMBL/GenBank/DDBJ databases">
        <authorList>
            <person name="Palmer J.M."/>
        </authorList>
    </citation>
    <scope>NUCLEOTIDE SEQUENCE [LARGE SCALE GENOMIC DNA]</scope>
    <source>
        <strain evidence="2 3">TWF506</strain>
    </source>
</reference>
<protein>
    <submittedName>
        <fullName evidence="2">Uncharacterized protein</fullName>
    </submittedName>
</protein>
<evidence type="ECO:0000313" key="3">
    <source>
        <dbReference type="Proteomes" id="UP001307849"/>
    </source>
</evidence>
<dbReference type="EMBL" id="JAVHJM010000001">
    <property type="protein sequence ID" value="KAK6519715.1"/>
    <property type="molecule type" value="Genomic_DNA"/>
</dbReference>
<keyword evidence="3" id="KW-1185">Reference proteome</keyword>
<organism evidence="2 3">
    <name type="scientific">Arthrobotrys conoides</name>
    <dbReference type="NCBI Taxonomy" id="74498"/>
    <lineage>
        <taxon>Eukaryota</taxon>
        <taxon>Fungi</taxon>
        <taxon>Dikarya</taxon>
        <taxon>Ascomycota</taxon>
        <taxon>Pezizomycotina</taxon>
        <taxon>Orbiliomycetes</taxon>
        <taxon>Orbiliales</taxon>
        <taxon>Orbiliaceae</taxon>
        <taxon>Arthrobotrys</taxon>
    </lineage>
</organism>
<proteinExistence type="predicted"/>
<feature type="region of interest" description="Disordered" evidence="1">
    <location>
        <begin position="33"/>
        <end position="79"/>
    </location>
</feature>
<evidence type="ECO:0000313" key="2">
    <source>
        <dbReference type="EMBL" id="KAK6519715.1"/>
    </source>
</evidence>
<sequence>MEDRCHTTVILQRAKIVGLVSILDPADIFPKPLGDNEEEYAMTPDSNTQSEGSTRSSILAGSGGGRRGASRRSFLFGTR</sequence>
<dbReference type="Proteomes" id="UP001307849">
    <property type="component" value="Unassembled WGS sequence"/>
</dbReference>
<evidence type="ECO:0000256" key="1">
    <source>
        <dbReference type="SAM" id="MobiDB-lite"/>
    </source>
</evidence>
<gene>
    <name evidence="2" type="ORF">TWF506_000015</name>
</gene>
<name>A0AAN8NKP6_9PEZI</name>
<comment type="caution">
    <text evidence="2">The sequence shown here is derived from an EMBL/GenBank/DDBJ whole genome shotgun (WGS) entry which is preliminary data.</text>
</comment>
<accession>A0AAN8NKP6</accession>